<comment type="subcellular location">
    <subcellularLocation>
        <location evidence="1">Nucleus</location>
        <location evidence="1">Nucleolus</location>
    </subcellularLocation>
</comment>
<dbReference type="GO" id="GO:0045943">
    <property type="term" value="P:positive regulation of transcription by RNA polymerase I"/>
    <property type="evidence" value="ECO:0007669"/>
    <property type="project" value="InterPro"/>
</dbReference>
<dbReference type="GO" id="GO:2000234">
    <property type="term" value="P:positive regulation of rRNA processing"/>
    <property type="evidence" value="ECO:0007669"/>
    <property type="project" value="TreeGrafter"/>
</dbReference>
<keyword evidence="10" id="KW-1185">Reference proteome</keyword>
<sequence length="737" mass="83343">MEVPVNFKGGGSFVNLPPVFSGDGESIFVCWKDLVVEYSVKTGKLLHEYKGVQDKIIGFGHCSYNSYDCIAACSEKGDITLWQALTHFRMFQKKITTKKFNKCLKTFHVIPSEGEFKALISYDDGSRAFFKVVTLCADSYKKSTLFTIENGKQDYHLSVGNTYFTVACGNRLDFVTLGSTKQLSRAFIDDSLTFTCIATHPTEEMVLTGDSLGRVRSWQNIFGKKKVQTIFHWHTLPVRTVCFSTTGTYFYSGADECVLVKWQIENANDRSFVPRIAAEINHIAVSNNNFYVAVATRDNAIRILDSTLNQITLIQQLVLGKHYDCGLTYDHRTKALIMNGNQGQVQFYSTEHMSLLYNVDIVVQNKITNERDCVMKNTEITKIAISKCGLWLATVEERIDELYSNEIRLKFWKFDLTNQKFELNTSIEYPHEKSINSLAFQPVLKNNVVCITVGDDKKFKVWGLSDASTVYKKDIMWLCLGIGFHRDLPCKSLSFSADGSLLATGFGKLLTIWTPDTCELKCSLSHPLHIEPVNHICFGTGLNCHLVVAASSNQVSAWNVLTLTMTWTVCLPVSLLITDSLSEHMAAITPDNKVYIFSPASPKLIYNSQDLLKEYDNIVAATFVPSKFSSDIRLQWYQRTPLFFVTSSNELFCLGETECMDEIAENEEVTSDGFFSKMQPHSRISMTKSSDVDKLMFEKDMGHKSIKKYLEAPIHTSIPVRFLCYSMIRSLSLQNNN</sequence>
<dbReference type="GO" id="GO:0032040">
    <property type="term" value="C:small-subunit processome"/>
    <property type="evidence" value="ECO:0007669"/>
    <property type="project" value="InterPro"/>
</dbReference>
<keyword evidence="6" id="KW-0804">Transcription</keyword>
<gene>
    <name evidence="9" type="ORF">ACAOBT_LOCUS4188</name>
</gene>
<organism evidence="9 10">
    <name type="scientific">Acanthoscelides obtectus</name>
    <name type="common">Bean weevil</name>
    <name type="synonym">Bruchus obtectus</name>
    <dbReference type="NCBI Taxonomy" id="200917"/>
    <lineage>
        <taxon>Eukaryota</taxon>
        <taxon>Metazoa</taxon>
        <taxon>Ecdysozoa</taxon>
        <taxon>Arthropoda</taxon>
        <taxon>Hexapoda</taxon>
        <taxon>Insecta</taxon>
        <taxon>Pterygota</taxon>
        <taxon>Neoptera</taxon>
        <taxon>Endopterygota</taxon>
        <taxon>Coleoptera</taxon>
        <taxon>Polyphaga</taxon>
        <taxon>Cucujiformia</taxon>
        <taxon>Chrysomeloidea</taxon>
        <taxon>Chrysomelidae</taxon>
        <taxon>Bruchinae</taxon>
        <taxon>Bruchini</taxon>
        <taxon>Acanthoscelides</taxon>
    </lineage>
</organism>
<evidence type="ECO:0000313" key="10">
    <source>
        <dbReference type="Proteomes" id="UP001152888"/>
    </source>
</evidence>
<dbReference type="Pfam" id="PF23869">
    <property type="entry name" value="Beta-prop_WDR75_1st"/>
    <property type="match status" value="1"/>
</dbReference>
<proteinExistence type="predicted"/>
<evidence type="ECO:0000256" key="5">
    <source>
        <dbReference type="ARBA" id="ARBA00022737"/>
    </source>
</evidence>
<keyword evidence="3" id="KW-0698">rRNA processing</keyword>
<name>A0A9P0JZU7_ACAOB</name>
<accession>A0A9P0JZU7</accession>
<dbReference type="InterPro" id="IPR036322">
    <property type="entry name" value="WD40_repeat_dom_sf"/>
</dbReference>
<dbReference type="SUPFAM" id="SSF50998">
    <property type="entry name" value="Quinoprotein alcohol dehydrogenase-like"/>
    <property type="match status" value="1"/>
</dbReference>
<comment type="caution">
    <text evidence="9">The sequence shown here is derived from an EMBL/GenBank/DDBJ whole genome shotgun (WGS) entry which is preliminary data.</text>
</comment>
<dbReference type="Gene3D" id="2.130.10.10">
    <property type="entry name" value="YVTN repeat-like/Quinoprotein amine dehydrogenase"/>
    <property type="match status" value="2"/>
</dbReference>
<dbReference type="InterPro" id="IPR015943">
    <property type="entry name" value="WD40/YVTN_repeat-like_dom_sf"/>
</dbReference>
<keyword evidence="7" id="KW-0539">Nucleus</keyword>
<keyword evidence="5" id="KW-0677">Repeat</keyword>
<evidence type="ECO:0000256" key="7">
    <source>
        <dbReference type="ARBA" id="ARBA00023242"/>
    </source>
</evidence>
<dbReference type="PANTHER" id="PTHR44215">
    <property type="entry name" value="WD REPEAT-CONTAINING PROTEIN 75"/>
    <property type="match status" value="1"/>
</dbReference>
<keyword evidence="2" id="KW-0690">Ribosome biogenesis</keyword>
<dbReference type="InterPro" id="IPR053826">
    <property type="entry name" value="WDR75"/>
</dbReference>
<evidence type="ECO:0000313" key="9">
    <source>
        <dbReference type="EMBL" id="CAH1961487.1"/>
    </source>
</evidence>
<dbReference type="Proteomes" id="UP001152888">
    <property type="component" value="Unassembled WGS sequence"/>
</dbReference>
<evidence type="ECO:0000256" key="2">
    <source>
        <dbReference type="ARBA" id="ARBA00022517"/>
    </source>
</evidence>
<evidence type="ECO:0000256" key="4">
    <source>
        <dbReference type="ARBA" id="ARBA00022574"/>
    </source>
</evidence>
<dbReference type="PANTHER" id="PTHR44215:SF1">
    <property type="entry name" value="WD REPEAT-CONTAINING PROTEIN 75"/>
    <property type="match status" value="1"/>
</dbReference>
<dbReference type="InterPro" id="IPR057644">
    <property type="entry name" value="Beta-prop_WDR75_2nd"/>
</dbReference>
<keyword evidence="4" id="KW-0853">WD repeat</keyword>
<dbReference type="EMBL" id="CAKOFQ010006695">
    <property type="protein sequence ID" value="CAH1961487.1"/>
    <property type="molecule type" value="Genomic_DNA"/>
</dbReference>
<dbReference type="InterPro" id="IPR011047">
    <property type="entry name" value="Quinoprotein_ADH-like_sf"/>
</dbReference>
<dbReference type="InterPro" id="IPR001680">
    <property type="entry name" value="WD40_rpt"/>
</dbReference>
<reference evidence="9" key="1">
    <citation type="submission" date="2022-03" db="EMBL/GenBank/DDBJ databases">
        <authorList>
            <person name="Sayadi A."/>
        </authorList>
    </citation>
    <scope>NUCLEOTIDE SEQUENCE</scope>
</reference>
<dbReference type="GO" id="GO:0003723">
    <property type="term" value="F:RNA binding"/>
    <property type="evidence" value="ECO:0007669"/>
    <property type="project" value="InterPro"/>
</dbReference>
<evidence type="ECO:0000259" key="8">
    <source>
        <dbReference type="Pfam" id="PF23769"/>
    </source>
</evidence>
<dbReference type="SMART" id="SM00320">
    <property type="entry name" value="WD40"/>
    <property type="match status" value="7"/>
</dbReference>
<dbReference type="GO" id="GO:0006364">
    <property type="term" value="P:rRNA processing"/>
    <property type="evidence" value="ECO:0007669"/>
    <property type="project" value="UniProtKB-KW"/>
</dbReference>
<dbReference type="AlphaFoldDB" id="A0A9P0JZU7"/>
<evidence type="ECO:0000256" key="3">
    <source>
        <dbReference type="ARBA" id="ARBA00022552"/>
    </source>
</evidence>
<evidence type="ECO:0000256" key="1">
    <source>
        <dbReference type="ARBA" id="ARBA00004604"/>
    </source>
</evidence>
<dbReference type="Pfam" id="PF23769">
    <property type="entry name" value="Beta-prop_WDR75_2nd"/>
    <property type="match status" value="1"/>
</dbReference>
<protein>
    <recommendedName>
        <fullName evidence="8">WD repeat-containing protein 75 second beta-propeller domain-containing protein</fullName>
    </recommendedName>
</protein>
<dbReference type="SUPFAM" id="SSF50978">
    <property type="entry name" value="WD40 repeat-like"/>
    <property type="match status" value="1"/>
</dbReference>
<feature type="domain" description="WD repeat-containing protein 75 second beta-propeller" evidence="8">
    <location>
        <begin position="327"/>
        <end position="648"/>
    </location>
</feature>
<dbReference type="OrthoDB" id="4096at2759"/>
<evidence type="ECO:0000256" key="6">
    <source>
        <dbReference type="ARBA" id="ARBA00023163"/>
    </source>
</evidence>